<reference evidence="8 9" key="1">
    <citation type="submission" date="2014-03" db="EMBL/GenBank/DDBJ databases">
        <title>Genomics of Bifidobacteria.</title>
        <authorList>
            <person name="Ventura M."/>
            <person name="Milani C."/>
            <person name="Lugli G.A."/>
        </authorList>
    </citation>
    <scope>NUCLEOTIDE SEQUENCE [LARGE SCALE GENOMIC DNA]</scope>
    <source>
        <strain evidence="8 9">LMG 21775</strain>
    </source>
</reference>
<dbReference type="REBASE" id="384684">
    <property type="entry name" value="M.Bps21775ORF249P"/>
</dbReference>
<dbReference type="eggNOG" id="COG0827">
    <property type="taxonomic scope" value="Bacteria"/>
</dbReference>
<sequence length="466" mass="51530">MGLVAEIRDTALASLPPARKAEFEQYLTPESVARQAVSLFTPAVNPVRILDLGAGTGILGAETAAFSAQGSSLTAVEIDGQLAALAHLTFEHVGVTHQVVCDNALSVLLDPVFDRVILNPPYKKITPISLATESGYVSVSNLYTAFLVRAVCALRPGGECVAIIPRSWMNGEYFAPFRQWLFSVCSIDVIAVYGSRQDHFKDSSVLQEIMLLKVSKRRQCPIVSVYNGIAPLDDLRSKGHRDAMLNDLLVGSSRILRIQVQDALLAGLPTLAESGLWVSTGKLVWFRNRDILLNEPVKDVLPLYWSDNASSLEATHPMMGSRREQWVDAKAYERHVVLPVGSYCLVNRFSSKEQSRRVMPSLLSSTVPFVVDNKLNYVHQGTSRNTIPLDRELAAGVTLWLSSSLVDNWYREVSGSTQVNATDLRELPIPPRHALLDIARRLPIEDKPSHEDVDRVITTVVERLNR</sequence>
<comment type="catalytic activity">
    <reaction evidence="6">
        <text>a 2'-deoxyadenosine in DNA + S-adenosyl-L-methionine = an N(6)-methyl-2'-deoxyadenosine in DNA + S-adenosyl-L-homocysteine + H(+)</text>
        <dbReference type="Rhea" id="RHEA:15197"/>
        <dbReference type="Rhea" id="RHEA-COMP:12418"/>
        <dbReference type="Rhea" id="RHEA-COMP:12419"/>
        <dbReference type="ChEBI" id="CHEBI:15378"/>
        <dbReference type="ChEBI" id="CHEBI:57856"/>
        <dbReference type="ChEBI" id="CHEBI:59789"/>
        <dbReference type="ChEBI" id="CHEBI:90615"/>
        <dbReference type="ChEBI" id="CHEBI:90616"/>
        <dbReference type="EC" id="2.1.1.72"/>
    </reaction>
</comment>
<dbReference type="PROSITE" id="PS00092">
    <property type="entry name" value="N6_MTASE"/>
    <property type="match status" value="1"/>
</dbReference>
<evidence type="ECO:0000256" key="6">
    <source>
        <dbReference type="ARBA" id="ARBA00047942"/>
    </source>
</evidence>
<dbReference type="GO" id="GO:0032259">
    <property type="term" value="P:methylation"/>
    <property type="evidence" value="ECO:0007669"/>
    <property type="project" value="UniProtKB-KW"/>
</dbReference>
<dbReference type="SUPFAM" id="SSF53335">
    <property type="entry name" value="S-adenosyl-L-methionine-dependent methyltransferases"/>
    <property type="match status" value="1"/>
</dbReference>
<dbReference type="InterPro" id="IPR029063">
    <property type="entry name" value="SAM-dependent_MTases_sf"/>
</dbReference>
<accession>A0A087CL73</accession>
<dbReference type="OrthoDB" id="32195at2"/>
<dbReference type="InterPro" id="IPR002052">
    <property type="entry name" value="DNA_methylase_N6_adenine_CS"/>
</dbReference>
<dbReference type="GO" id="GO:0009007">
    <property type="term" value="F:site-specific DNA-methyltransferase (adenine-specific) activity"/>
    <property type="evidence" value="ECO:0007669"/>
    <property type="project" value="UniProtKB-EC"/>
</dbReference>
<dbReference type="InterPro" id="IPR050953">
    <property type="entry name" value="N4_N6_ade-DNA_methylase"/>
</dbReference>
<keyword evidence="5" id="KW-0238">DNA-binding</keyword>
<protein>
    <recommendedName>
        <fullName evidence="1">site-specific DNA-methyltransferase (adenine-specific)</fullName>
        <ecNumber evidence="1">2.1.1.72</ecNumber>
    </recommendedName>
</protein>
<dbReference type="GO" id="GO:0003677">
    <property type="term" value="F:DNA binding"/>
    <property type="evidence" value="ECO:0007669"/>
    <property type="project" value="UniProtKB-KW"/>
</dbReference>
<evidence type="ECO:0000256" key="3">
    <source>
        <dbReference type="ARBA" id="ARBA00022679"/>
    </source>
</evidence>
<dbReference type="PANTHER" id="PTHR33841">
    <property type="entry name" value="DNA METHYLTRANSFERASE YEEA-RELATED"/>
    <property type="match status" value="1"/>
</dbReference>
<dbReference type="CDD" id="cd02440">
    <property type="entry name" value="AdoMet_MTases"/>
    <property type="match status" value="1"/>
</dbReference>
<keyword evidence="2 8" id="KW-0489">Methyltransferase</keyword>
<dbReference type="GO" id="GO:0009307">
    <property type="term" value="P:DNA restriction-modification system"/>
    <property type="evidence" value="ECO:0007669"/>
    <property type="project" value="UniProtKB-KW"/>
</dbReference>
<evidence type="ECO:0000256" key="5">
    <source>
        <dbReference type="ARBA" id="ARBA00023125"/>
    </source>
</evidence>
<keyword evidence="3 8" id="KW-0808">Transferase</keyword>
<dbReference type="EC" id="2.1.1.72" evidence="1"/>
<dbReference type="Pfam" id="PF05175">
    <property type="entry name" value="MTS"/>
    <property type="match status" value="1"/>
</dbReference>
<dbReference type="Gene3D" id="3.40.50.150">
    <property type="entry name" value="Vaccinia Virus protein VP39"/>
    <property type="match status" value="1"/>
</dbReference>
<dbReference type="STRING" id="218140.BPSY_0249"/>
<dbReference type="EMBL" id="JGZI01000003">
    <property type="protein sequence ID" value="KFI84023.1"/>
    <property type="molecule type" value="Genomic_DNA"/>
</dbReference>
<dbReference type="PANTHER" id="PTHR33841:SF6">
    <property type="entry name" value="TYPE II METHYLTRANSFERASE M.HINDII"/>
    <property type="match status" value="1"/>
</dbReference>
<gene>
    <name evidence="8" type="ORF">BPSY_0249</name>
</gene>
<name>A0A087CL73_9BIFI</name>
<organism evidence="8 9">
    <name type="scientific">Bifidobacterium psychraerophilum</name>
    <dbReference type="NCBI Taxonomy" id="218140"/>
    <lineage>
        <taxon>Bacteria</taxon>
        <taxon>Bacillati</taxon>
        <taxon>Actinomycetota</taxon>
        <taxon>Actinomycetes</taxon>
        <taxon>Bifidobacteriales</taxon>
        <taxon>Bifidobacteriaceae</taxon>
        <taxon>Bifidobacterium</taxon>
    </lineage>
</organism>
<evidence type="ECO:0000313" key="9">
    <source>
        <dbReference type="Proteomes" id="UP000029050"/>
    </source>
</evidence>
<proteinExistence type="predicted"/>
<dbReference type="AlphaFoldDB" id="A0A087CL73"/>
<dbReference type="Proteomes" id="UP000029050">
    <property type="component" value="Unassembled WGS sequence"/>
</dbReference>
<keyword evidence="4" id="KW-0680">Restriction system</keyword>
<evidence type="ECO:0000256" key="1">
    <source>
        <dbReference type="ARBA" id="ARBA00011900"/>
    </source>
</evidence>
<dbReference type="InterPro" id="IPR007848">
    <property type="entry name" value="Small_mtfrase_dom"/>
</dbReference>
<keyword evidence="9" id="KW-1185">Reference proteome</keyword>
<evidence type="ECO:0000313" key="8">
    <source>
        <dbReference type="EMBL" id="KFI84023.1"/>
    </source>
</evidence>
<comment type="caution">
    <text evidence="8">The sequence shown here is derived from an EMBL/GenBank/DDBJ whole genome shotgun (WGS) entry which is preliminary data.</text>
</comment>
<evidence type="ECO:0000256" key="2">
    <source>
        <dbReference type="ARBA" id="ARBA00022603"/>
    </source>
</evidence>
<evidence type="ECO:0000259" key="7">
    <source>
        <dbReference type="Pfam" id="PF05175"/>
    </source>
</evidence>
<dbReference type="PRINTS" id="PR00507">
    <property type="entry name" value="N12N6MTFRASE"/>
</dbReference>
<evidence type="ECO:0000256" key="4">
    <source>
        <dbReference type="ARBA" id="ARBA00022747"/>
    </source>
</evidence>
<feature type="domain" description="Methyltransferase small" evidence="7">
    <location>
        <begin position="48"/>
        <end position="164"/>
    </location>
</feature>